<organism evidence="2 3">
    <name type="scientific">Hypsibius exemplaris</name>
    <name type="common">Freshwater tardigrade</name>
    <dbReference type="NCBI Taxonomy" id="2072580"/>
    <lineage>
        <taxon>Eukaryota</taxon>
        <taxon>Metazoa</taxon>
        <taxon>Ecdysozoa</taxon>
        <taxon>Tardigrada</taxon>
        <taxon>Eutardigrada</taxon>
        <taxon>Parachela</taxon>
        <taxon>Hypsibioidea</taxon>
        <taxon>Hypsibiidae</taxon>
        <taxon>Hypsibius</taxon>
    </lineage>
</organism>
<dbReference type="PANTHER" id="PTHR35270:SF2">
    <property type="entry name" value="FUSELESS, ISOFORM A"/>
    <property type="match status" value="1"/>
</dbReference>
<dbReference type="Pfam" id="PF15993">
    <property type="entry name" value="Fuseless"/>
    <property type="match status" value="1"/>
</dbReference>
<protein>
    <submittedName>
        <fullName evidence="2">Uncharacterized protein</fullName>
    </submittedName>
</protein>
<feature type="transmembrane region" description="Helical" evidence="1">
    <location>
        <begin position="176"/>
        <end position="195"/>
    </location>
</feature>
<gene>
    <name evidence="2" type="ORF">BV898_13161</name>
</gene>
<dbReference type="InterPro" id="IPR032751">
    <property type="entry name" value="Fuseless"/>
</dbReference>
<feature type="transmembrane region" description="Helical" evidence="1">
    <location>
        <begin position="215"/>
        <end position="234"/>
    </location>
</feature>
<feature type="transmembrane region" description="Helical" evidence="1">
    <location>
        <begin position="255"/>
        <end position="276"/>
    </location>
</feature>
<reference evidence="3" key="1">
    <citation type="submission" date="2017-01" db="EMBL/GenBank/DDBJ databases">
        <title>Comparative genomics of anhydrobiosis in the tardigrade Hypsibius dujardini.</title>
        <authorList>
            <person name="Yoshida Y."/>
            <person name="Koutsovoulos G."/>
            <person name="Laetsch D."/>
            <person name="Stevens L."/>
            <person name="Kumar S."/>
            <person name="Horikawa D."/>
            <person name="Ishino K."/>
            <person name="Komine S."/>
            <person name="Tomita M."/>
            <person name="Blaxter M."/>
            <person name="Arakawa K."/>
        </authorList>
    </citation>
    <scope>NUCLEOTIDE SEQUENCE [LARGE SCALE GENOMIC DNA]</scope>
    <source>
        <strain evidence="3">Z151</strain>
    </source>
</reference>
<feature type="transmembrane region" description="Helical" evidence="1">
    <location>
        <begin position="95"/>
        <end position="115"/>
    </location>
</feature>
<evidence type="ECO:0000313" key="3">
    <source>
        <dbReference type="Proteomes" id="UP000192578"/>
    </source>
</evidence>
<evidence type="ECO:0000313" key="2">
    <source>
        <dbReference type="EMBL" id="OQV12596.1"/>
    </source>
</evidence>
<evidence type="ECO:0000256" key="1">
    <source>
        <dbReference type="SAM" id="Phobius"/>
    </source>
</evidence>
<comment type="caution">
    <text evidence="2">The sequence shown here is derived from an EMBL/GenBank/DDBJ whole genome shotgun (WGS) entry which is preliminary data.</text>
</comment>
<proteinExistence type="predicted"/>
<accession>A0A1W0WBK2</accession>
<dbReference type="PANTHER" id="PTHR35270">
    <property type="entry name" value="FUSELESS, ISOFORM A"/>
    <property type="match status" value="1"/>
</dbReference>
<keyword evidence="1" id="KW-0472">Membrane</keyword>
<dbReference type="OrthoDB" id="45313at2759"/>
<feature type="transmembrane region" description="Helical" evidence="1">
    <location>
        <begin position="21"/>
        <end position="41"/>
    </location>
</feature>
<feature type="transmembrane region" description="Helical" evidence="1">
    <location>
        <begin position="121"/>
        <end position="140"/>
    </location>
</feature>
<name>A0A1W0WBK2_HYPEX</name>
<keyword evidence="1" id="KW-0812">Transmembrane</keyword>
<dbReference type="EMBL" id="MTYJ01000141">
    <property type="protein sequence ID" value="OQV12596.1"/>
    <property type="molecule type" value="Genomic_DNA"/>
</dbReference>
<feature type="transmembrane region" description="Helical" evidence="1">
    <location>
        <begin position="296"/>
        <end position="319"/>
    </location>
</feature>
<keyword evidence="3" id="KW-1185">Reference proteome</keyword>
<feature type="transmembrane region" description="Helical" evidence="1">
    <location>
        <begin position="53"/>
        <end position="74"/>
    </location>
</feature>
<dbReference type="Proteomes" id="UP000192578">
    <property type="component" value="Unassembled WGS sequence"/>
</dbReference>
<sequence length="408" mass="46168">MKGLQAVKDAHPRLFLIADRCLVFFVLFPSVVAFWAGVWMFLDLHFYPEHVEWSAWCCVAAGAVILVFFNVVQYELTERFLEPGWKVRNVVIKRLYTLVAACANVFLCRGFWMVQDYYSGVNVPSACFSLVFGTSLLICLRASCNGVASPLGTAFDEHRSFFIIQTRFRAPADKPLFLLLDSVFSVTVIGCLVIFEWRGIWVLLDLLLFPEDSTASLIICLVFGYAICIIIDILQDQAIALSAYLESKNHWFLRLAFEDAYLLIAKLGVIAVWRGIWIFCENYVADRNGPEQFLRVYINIVIGYVVPTLLLHGNSLFVLEVVLDGGMVEGAGCRVRVTMLENYLKLCARNFKAKKERALANGSSLPGLIIQRRSLRPDVESAQVLLHNTKAECHFENRSFAFSEFLPP</sequence>
<keyword evidence="1" id="KW-1133">Transmembrane helix</keyword>
<dbReference type="AlphaFoldDB" id="A0A1W0WBK2"/>